<dbReference type="InterPro" id="IPR014710">
    <property type="entry name" value="RmlC-like_jellyroll"/>
</dbReference>
<evidence type="ECO:0000313" key="4">
    <source>
        <dbReference type="EMBL" id="CAG9282298.1"/>
    </source>
</evidence>
<proteinExistence type="inferred from homology"/>
<evidence type="ECO:0000259" key="3">
    <source>
        <dbReference type="Pfam" id="PF02678"/>
    </source>
</evidence>
<evidence type="ECO:0000256" key="1">
    <source>
        <dbReference type="ARBA" id="ARBA00008416"/>
    </source>
</evidence>
<dbReference type="AlphaFoldDB" id="A0A8J9S529"/>
<organism evidence="4">
    <name type="scientific">Phaeodactylum tricornutum</name>
    <name type="common">Diatom</name>
    <dbReference type="NCBI Taxonomy" id="2850"/>
    <lineage>
        <taxon>Eukaryota</taxon>
        <taxon>Sar</taxon>
        <taxon>Stramenopiles</taxon>
        <taxon>Ochrophyta</taxon>
        <taxon>Bacillariophyta</taxon>
        <taxon>Bacillariophyceae</taxon>
        <taxon>Bacillariophycidae</taxon>
        <taxon>Naviculales</taxon>
        <taxon>Phaeodactylaceae</taxon>
        <taxon>Phaeodactylum</taxon>
    </lineage>
</organism>
<reference evidence="4" key="1">
    <citation type="submission" date="2022-02" db="EMBL/GenBank/DDBJ databases">
        <authorList>
            <person name="Giguere J D."/>
        </authorList>
    </citation>
    <scope>NUCLEOTIDE SEQUENCE</scope>
    <source>
        <strain evidence="4">CCAP 1055/1</strain>
    </source>
</reference>
<dbReference type="SUPFAM" id="SSF51182">
    <property type="entry name" value="RmlC-like cupins"/>
    <property type="match status" value="1"/>
</dbReference>
<dbReference type="InterPro" id="IPR003829">
    <property type="entry name" value="Pirin_N_dom"/>
</dbReference>
<dbReference type="InterPro" id="IPR012093">
    <property type="entry name" value="Pirin"/>
</dbReference>
<dbReference type="InterPro" id="IPR011051">
    <property type="entry name" value="RmlC_Cupin_sf"/>
</dbReference>
<protein>
    <recommendedName>
        <fullName evidence="3">Pirin N-terminal domain-containing protein</fullName>
    </recommendedName>
</protein>
<dbReference type="Gene3D" id="2.60.120.10">
    <property type="entry name" value="Jelly Rolls"/>
    <property type="match status" value="1"/>
</dbReference>
<dbReference type="PANTHER" id="PTHR13903:SF31">
    <property type="entry name" value="CUPIN-DOMAIN CONTAINING PROTEIN"/>
    <property type="match status" value="1"/>
</dbReference>
<name>A0A8J9S529_PHATR</name>
<dbReference type="Pfam" id="PF02678">
    <property type="entry name" value="Pirin"/>
    <property type="match status" value="1"/>
</dbReference>
<comment type="similarity">
    <text evidence="1 2">Belongs to the pirin family.</text>
</comment>
<dbReference type="EMBL" id="OU594957">
    <property type="protein sequence ID" value="CAG9282298.1"/>
    <property type="molecule type" value="Genomic_DNA"/>
</dbReference>
<dbReference type="Proteomes" id="UP000836788">
    <property type="component" value="Chromosome 16"/>
</dbReference>
<feature type="domain" description="Pirin N-terminal" evidence="3">
    <location>
        <begin position="34"/>
        <end position="130"/>
    </location>
</feature>
<dbReference type="PANTHER" id="PTHR13903">
    <property type="entry name" value="PIRIN-RELATED"/>
    <property type="match status" value="1"/>
</dbReference>
<evidence type="ECO:0000256" key="2">
    <source>
        <dbReference type="RuleBase" id="RU003457"/>
    </source>
</evidence>
<sequence>MTSRLIDEVVPATSSGGPVSRLIGSVDIDGKGTSHALPEVDPFILLDLAQLNQHNRPPFGAHPHRGHSVVTLLLQGQMQSWDSFSNQHTTIKGPASYWVDAGTGVFHDETSVIVDESDPAQHIKLLQLWVGVKEADRQKPARLQYDTDLPTTDLLDCETSRKAGTVTHYVGEKTTIETPHPLVVFHVQQNANTSVDLSIDPSHGGFIVMLSADDAAATVQFGGTTSPLKQHDVLVLANDVSTSSTVKATTGDHSAEYMVCAGAKHGEAWVKKLVANGAIICATTEQAQDVAPKVEAYAAAGKVEGGSFAPFGS</sequence>
<gene>
    <name evidence="4" type="ORF">PTTT1_LOCUS19185</name>
</gene>
<accession>A0A8J9S529</accession>